<feature type="chain" id="PRO_5008898081" description="Secreted protein" evidence="1">
    <location>
        <begin position="20"/>
        <end position="87"/>
    </location>
</feature>
<reference evidence="2 3" key="1">
    <citation type="journal article" date="2016" name="Nat. Commun.">
        <title>Extremotolerant tardigrade genome and improved radiotolerance of human cultured cells by tardigrade-unique protein.</title>
        <authorList>
            <person name="Hashimoto T."/>
            <person name="Horikawa D.D."/>
            <person name="Saito Y."/>
            <person name="Kuwahara H."/>
            <person name="Kozuka-Hata H."/>
            <person name="Shin-I T."/>
            <person name="Minakuchi Y."/>
            <person name="Ohishi K."/>
            <person name="Motoyama A."/>
            <person name="Aizu T."/>
            <person name="Enomoto A."/>
            <person name="Kondo K."/>
            <person name="Tanaka S."/>
            <person name="Hara Y."/>
            <person name="Koshikawa S."/>
            <person name="Sagara H."/>
            <person name="Miura T."/>
            <person name="Yokobori S."/>
            <person name="Miyagawa K."/>
            <person name="Suzuki Y."/>
            <person name="Kubo T."/>
            <person name="Oyama M."/>
            <person name="Kohara Y."/>
            <person name="Fujiyama A."/>
            <person name="Arakawa K."/>
            <person name="Katayama T."/>
            <person name="Toyoda A."/>
            <person name="Kunieda T."/>
        </authorList>
    </citation>
    <scope>NUCLEOTIDE SEQUENCE [LARGE SCALE GENOMIC DNA]</scope>
    <source>
        <strain evidence="2 3">YOKOZUNA-1</strain>
    </source>
</reference>
<dbReference type="EMBL" id="BDGG01000003">
    <property type="protein sequence ID" value="GAU95097.1"/>
    <property type="molecule type" value="Genomic_DNA"/>
</dbReference>
<evidence type="ECO:0000313" key="3">
    <source>
        <dbReference type="Proteomes" id="UP000186922"/>
    </source>
</evidence>
<keyword evidence="3" id="KW-1185">Reference proteome</keyword>
<name>A0A1D1V600_RAMVA</name>
<feature type="signal peptide" evidence="1">
    <location>
        <begin position="1"/>
        <end position="19"/>
    </location>
</feature>
<evidence type="ECO:0008006" key="4">
    <source>
        <dbReference type="Google" id="ProtNLM"/>
    </source>
</evidence>
<keyword evidence="1" id="KW-0732">Signal</keyword>
<dbReference type="AlphaFoldDB" id="A0A1D1V600"/>
<proteinExistence type="predicted"/>
<evidence type="ECO:0000313" key="2">
    <source>
        <dbReference type="EMBL" id="GAU95097.1"/>
    </source>
</evidence>
<sequence length="87" mass="10044">MVIGYHVLLFLPFTNFRSAVSCNESGVRHSAVHNTTDDGPNPLVQFATRTQMWIGTRDHSDELELELERFKYLKHPVPSERTRPYGE</sequence>
<comment type="caution">
    <text evidence="2">The sequence shown here is derived from an EMBL/GenBank/DDBJ whole genome shotgun (WGS) entry which is preliminary data.</text>
</comment>
<organism evidence="2 3">
    <name type="scientific">Ramazzottius varieornatus</name>
    <name type="common">Water bear</name>
    <name type="synonym">Tardigrade</name>
    <dbReference type="NCBI Taxonomy" id="947166"/>
    <lineage>
        <taxon>Eukaryota</taxon>
        <taxon>Metazoa</taxon>
        <taxon>Ecdysozoa</taxon>
        <taxon>Tardigrada</taxon>
        <taxon>Eutardigrada</taxon>
        <taxon>Parachela</taxon>
        <taxon>Hypsibioidea</taxon>
        <taxon>Ramazzottiidae</taxon>
        <taxon>Ramazzottius</taxon>
    </lineage>
</organism>
<dbReference type="Proteomes" id="UP000186922">
    <property type="component" value="Unassembled WGS sequence"/>
</dbReference>
<evidence type="ECO:0000256" key="1">
    <source>
        <dbReference type="SAM" id="SignalP"/>
    </source>
</evidence>
<gene>
    <name evidence="2" type="primary">RvY_06774-1</name>
    <name evidence="2" type="synonym">RvY_06774.1</name>
    <name evidence="2" type="ORF">RvY_06774</name>
</gene>
<accession>A0A1D1V600</accession>
<protein>
    <recommendedName>
        <fullName evidence="4">Secreted protein</fullName>
    </recommendedName>
</protein>